<feature type="transmembrane region" description="Helical" evidence="1">
    <location>
        <begin position="56"/>
        <end position="74"/>
    </location>
</feature>
<keyword evidence="1" id="KW-0472">Membrane</keyword>
<evidence type="ECO:0000256" key="1">
    <source>
        <dbReference type="SAM" id="Phobius"/>
    </source>
</evidence>
<name>A0AAV5C1N8_ELECO</name>
<gene>
    <name evidence="2" type="primary">ga08537</name>
    <name evidence="2" type="ORF">PR202_ga08537</name>
</gene>
<dbReference type="PANTHER" id="PTHR11654">
    <property type="entry name" value="OLIGOPEPTIDE TRANSPORTER-RELATED"/>
    <property type="match status" value="1"/>
</dbReference>
<comment type="caution">
    <text evidence="2">The sequence shown here is derived from an EMBL/GenBank/DDBJ whole genome shotgun (WGS) entry which is preliminary data.</text>
</comment>
<evidence type="ECO:0008006" key="4">
    <source>
        <dbReference type="Google" id="ProtNLM"/>
    </source>
</evidence>
<keyword evidence="1" id="KW-1133">Transmembrane helix</keyword>
<accession>A0AAV5C1N8</accession>
<proteinExistence type="predicted"/>
<reference evidence="2" key="1">
    <citation type="journal article" date="2018" name="DNA Res.">
        <title>Multiple hybrid de novo genome assembly of finger millet, an orphan allotetraploid crop.</title>
        <authorList>
            <person name="Hatakeyama M."/>
            <person name="Aluri S."/>
            <person name="Balachadran M.T."/>
            <person name="Sivarajan S.R."/>
            <person name="Patrignani A."/>
            <person name="Gruter S."/>
            <person name="Poveda L."/>
            <person name="Shimizu-Inatsugi R."/>
            <person name="Baeten J."/>
            <person name="Francoijs K.J."/>
            <person name="Nataraja K.N."/>
            <person name="Reddy Y.A.N."/>
            <person name="Phadnis S."/>
            <person name="Ravikumar R.L."/>
            <person name="Schlapbach R."/>
            <person name="Sreeman S.M."/>
            <person name="Shimizu K.K."/>
        </authorList>
    </citation>
    <scope>NUCLEOTIDE SEQUENCE</scope>
</reference>
<evidence type="ECO:0000313" key="2">
    <source>
        <dbReference type="EMBL" id="GJM92107.1"/>
    </source>
</evidence>
<keyword evidence="1" id="KW-0812">Transmembrane</keyword>
<feature type="transmembrane region" description="Helical" evidence="1">
    <location>
        <begin position="86"/>
        <end position="106"/>
    </location>
</feature>
<evidence type="ECO:0000313" key="3">
    <source>
        <dbReference type="Proteomes" id="UP001054889"/>
    </source>
</evidence>
<dbReference type="InterPro" id="IPR036259">
    <property type="entry name" value="MFS_trans_sf"/>
</dbReference>
<feature type="transmembrane region" description="Helical" evidence="1">
    <location>
        <begin position="20"/>
        <end position="36"/>
    </location>
</feature>
<dbReference type="AlphaFoldDB" id="A0AAV5C1N8"/>
<sequence>MAAAGEGDQVRLAGRTKKPLGWKSIPFILVMVYIFFTQINRMSVFLFATNETFEKAASYGVAANLITYLIKRFYIGQLKATNITNIFFATLNFTPLIGAFISDSYLGRFKTLAHGCFASLLVCPSVHAQPRLL</sequence>
<reference evidence="2" key="2">
    <citation type="submission" date="2021-12" db="EMBL/GenBank/DDBJ databases">
        <title>Resequencing data analysis of finger millet.</title>
        <authorList>
            <person name="Hatakeyama M."/>
            <person name="Aluri S."/>
            <person name="Balachadran M.T."/>
            <person name="Sivarajan S.R."/>
            <person name="Poveda L."/>
            <person name="Shimizu-Inatsugi R."/>
            <person name="Schlapbach R."/>
            <person name="Sreeman S.M."/>
            <person name="Shimizu K.K."/>
        </authorList>
    </citation>
    <scope>NUCLEOTIDE SEQUENCE</scope>
</reference>
<dbReference type="EMBL" id="BQKI01000004">
    <property type="protein sequence ID" value="GJM92107.1"/>
    <property type="molecule type" value="Genomic_DNA"/>
</dbReference>
<keyword evidence="3" id="KW-1185">Reference proteome</keyword>
<dbReference type="Proteomes" id="UP001054889">
    <property type="component" value="Unassembled WGS sequence"/>
</dbReference>
<dbReference type="Gene3D" id="1.20.1250.20">
    <property type="entry name" value="MFS general substrate transporter like domains"/>
    <property type="match status" value="1"/>
</dbReference>
<organism evidence="2 3">
    <name type="scientific">Eleusine coracana subsp. coracana</name>
    <dbReference type="NCBI Taxonomy" id="191504"/>
    <lineage>
        <taxon>Eukaryota</taxon>
        <taxon>Viridiplantae</taxon>
        <taxon>Streptophyta</taxon>
        <taxon>Embryophyta</taxon>
        <taxon>Tracheophyta</taxon>
        <taxon>Spermatophyta</taxon>
        <taxon>Magnoliopsida</taxon>
        <taxon>Liliopsida</taxon>
        <taxon>Poales</taxon>
        <taxon>Poaceae</taxon>
        <taxon>PACMAD clade</taxon>
        <taxon>Chloridoideae</taxon>
        <taxon>Cynodonteae</taxon>
        <taxon>Eleusininae</taxon>
        <taxon>Eleusine</taxon>
    </lineage>
</organism>
<protein>
    <recommendedName>
        <fullName evidence="4">Nitrate transporter</fullName>
    </recommendedName>
</protein>